<dbReference type="EMBL" id="DXCK01000060">
    <property type="protein sequence ID" value="HIZ01434.1"/>
    <property type="molecule type" value="Genomic_DNA"/>
</dbReference>
<feature type="signal peptide" evidence="1">
    <location>
        <begin position="1"/>
        <end position="30"/>
    </location>
</feature>
<evidence type="ECO:0000313" key="2">
    <source>
        <dbReference type="EMBL" id="HIZ01434.1"/>
    </source>
</evidence>
<sequence>MKQRLISLPPACICLFLIVFAHLTTESAKAQDFSVRSFRALPNDITAYIAPVRDLNDEACALIKVVGDQDFVFSSPLGIVKRQNEVGEIWVYLPAGSVMITIKHPQWGVMRDYRFSTPLESRMTYELWLTPPLDYRQPQELPALSPHPYPLDTCLHAVESLPEPSPLRPRRPLERLQGLVMLNAGLHSDRPSAGIRLALMRRHGAYLLAQTDFHSTPHTQAECDRYGTLSNGETPYYTGQTEEGRWLVMAGGIHRIAGDFCLYEGLGYGRRLLAWEQSEGLWMRNTYYTHQGICAEIGGLYRFYRIAVSAGVMTIRGKYWEAAIGIGWHF</sequence>
<feature type="chain" id="PRO_5039130705" description="DUF3575 domain-containing protein" evidence="1">
    <location>
        <begin position="31"/>
        <end position="330"/>
    </location>
</feature>
<accession>A0A9D2CXD2</accession>
<gene>
    <name evidence="2" type="ORF">H9819_04165</name>
</gene>
<organism evidence="2 3">
    <name type="scientific">Candidatus Bacteroides merdipullorum</name>
    <dbReference type="NCBI Taxonomy" id="2838474"/>
    <lineage>
        <taxon>Bacteria</taxon>
        <taxon>Pseudomonadati</taxon>
        <taxon>Bacteroidota</taxon>
        <taxon>Bacteroidia</taxon>
        <taxon>Bacteroidales</taxon>
        <taxon>Bacteroidaceae</taxon>
        <taxon>Bacteroides</taxon>
    </lineage>
</organism>
<keyword evidence="1" id="KW-0732">Signal</keyword>
<evidence type="ECO:0008006" key="4">
    <source>
        <dbReference type="Google" id="ProtNLM"/>
    </source>
</evidence>
<protein>
    <recommendedName>
        <fullName evidence="4">DUF3575 domain-containing protein</fullName>
    </recommendedName>
</protein>
<name>A0A9D2CXD2_9BACE</name>
<reference evidence="2" key="2">
    <citation type="submission" date="2021-04" db="EMBL/GenBank/DDBJ databases">
        <authorList>
            <person name="Gilroy R."/>
        </authorList>
    </citation>
    <scope>NUCLEOTIDE SEQUENCE</scope>
    <source>
        <strain evidence="2">ChiHjej12B11-24981</strain>
    </source>
</reference>
<reference evidence="2" key="1">
    <citation type="journal article" date="2021" name="PeerJ">
        <title>Extensive microbial diversity within the chicken gut microbiome revealed by metagenomics and culture.</title>
        <authorList>
            <person name="Gilroy R."/>
            <person name="Ravi A."/>
            <person name="Getino M."/>
            <person name="Pursley I."/>
            <person name="Horton D.L."/>
            <person name="Alikhan N.F."/>
            <person name="Baker D."/>
            <person name="Gharbi K."/>
            <person name="Hall N."/>
            <person name="Watson M."/>
            <person name="Adriaenssens E.M."/>
            <person name="Foster-Nyarko E."/>
            <person name="Jarju S."/>
            <person name="Secka A."/>
            <person name="Antonio M."/>
            <person name="Oren A."/>
            <person name="Chaudhuri R.R."/>
            <person name="La Ragione R."/>
            <person name="Hildebrand F."/>
            <person name="Pallen M.J."/>
        </authorList>
    </citation>
    <scope>NUCLEOTIDE SEQUENCE</scope>
    <source>
        <strain evidence="2">ChiHjej12B11-24981</strain>
    </source>
</reference>
<evidence type="ECO:0000256" key="1">
    <source>
        <dbReference type="SAM" id="SignalP"/>
    </source>
</evidence>
<proteinExistence type="predicted"/>
<evidence type="ECO:0000313" key="3">
    <source>
        <dbReference type="Proteomes" id="UP000824023"/>
    </source>
</evidence>
<dbReference type="AlphaFoldDB" id="A0A9D2CXD2"/>
<dbReference type="Proteomes" id="UP000824023">
    <property type="component" value="Unassembled WGS sequence"/>
</dbReference>
<comment type="caution">
    <text evidence="2">The sequence shown here is derived from an EMBL/GenBank/DDBJ whole genome shotgun (WGS) entry which is preliminary data.</text>
</comment>